<reference evidence="2 3" key="1">
    <citation type="submission" date="2023-07" db="EMBL/GenBank/DDBJ databases">
        <title>Genomic Encyclopedia of Type Strains, Phase IV (KMG-IV): sequencing the most valuable type-strain genomes for metagenomic binning, comparative biology and taxonomic classification.</title>
        <authorList>
            <person name="Goeker M."/>
        </authorList>
    </citation>
    <scope>NUCLEOTIDE SEQUENCE [LARGE SCALE GENOMIC DNA]</scope>
    <source>
        <strain evidence="2 3">DSM 25963</strain>
    </source>
</reference>
<keyword evidence="3" id="KW-1185">Reference proteome</keyword>
<protein>
    <submittedName>
        <fullName evidence="2">Uncharacterized protein YoxC</fullName>
    </submittedName>
</protein>
<proteinExistence type="predicted"/>
<keyword evidence="1" id="KW-1133">Transmembrane helix</keyword>
<organism evidence="2 3">
    <name type="scientific">Thermoanaerobacter pentosaceus</name>
    <dbReference type="NCBI Taxonomy" id="694059"/>
    <lineage>
        <taxon>Bacteria</taxon>
        <taxon>Bacillati</taxon>
        <taxon>Bacillota</taxon>
        <taxon>Clostridia</taxon>
        <taxon>Thermoanaerobacterales</taxon>
        <taxon>Thermoanaerobacteraceae</taxon>
        <taxon>Thermoanaerobacter</taxon>
    </lineage>
</organism>
<comment type="caution">
    <text evidence="2">The sequence shown here is derived from an EMBL/GenBank/DDBJ whole genome shotgun (WGS) entry which is preliminary data.</text>
</comment>
<feature type="transmembrane region" description="Helical" evidence="1">
    <location>
        <begin position="6"/>
        <end position="27"/>
    </location>
</feature>
<accession>A0ABT9M2K2</accession>
<dbReference type="RefSeq" id="WP_307680972.1">
    <property type="nucleotide sequence ID" value="NZ_JAURUP010000006.1"/>
</dbReference>
<gene>
    <name evidence="2" type="ORF">J2S24_000828</name>
</gene>
<dbReference type="Proteomes" id="UP001223886">
    <property type="component" value="Unassembled WGS sequence"/>
</dbReference>
<evidence type="ECO:0000313" key="2">
    <source>
        <dbReference type="EMBL" id="MDP9750360.1"/>
    </source>
</evidence>
<sequence length="271" mass="30725">MTSFLAVLKIATIIVAVVGISVTLYALNYAEIIRIPLLNKSSKDTKRTSKKKSTAVSNKKAAEMRHIFQIQDIRNGIIYLKNDLFATVVKLGSIDVRLLSEEEQNVIEDILIKTVIALPNPFKFIVLTTSVDTGNIIESIYANSIENDMPMTIKSLASETINYLENMMYNKSIYTRENYIVLFSTEKDVDKAYSELNRLAEFVISQMNGAKIKAEKLTSEQEIDFIFRFLNNKNHKPSNSIKSGAFSLYVDVPYIYYEESEGKANAEIEEK</sequence>
<dbReference type="EMBL" id="JAURUP010000006">
    <property type="protein sequence ID" value="MDP9750360.1"/>
    <property type="molecule type" value="Genomic_DNA"/>
</dbReference>
<evidence type="ECO:0000313" key="3">
    <source>
        <dbReference type="Proteomes" id="UP001223886"/>
    </source>
</evidence>
<name>A0ABT9M2K2_9THEO</name>
<keyword evidence="1" id="KW-0812">Transmembrane</keyword>
<evidence type="ECO:0000256" key="1">
    <source>
        <dbReference type="SAM" id="Phobius"/>
    </source>
</evidence>
<keyword evidence="1" id="KW-0472">Membrane</keyword>